<proteinExistence type="predicted"/>
<sequence length="898" mass="96996">MRYVNALVVLFLSLSLAITVRAQDCSQIGQTPSSAFPVCGTQVFKQESVPICGVNFIPGPACNNPGNGPHSDKNPFWYKFTCYQTGTLGFTITPLTLAEDYDWQIFDITGRNPNDVFTDGSLYVTMNWSGEFGVTGASSAGNSLDVCGGYNLPLFSKMATIQQGHEYLLLISHFSDSQSGYELSFGGGTAVITDPTIPKLQQSHYNCGPVSVGIKLSKKIKCNSISADGSEFSLSTAGIKILSVTGVGCSNGFDTDSLLVKLDKILPVGSHTLVSKNGTDKNTLLDACGNQLPIGESTTFTVDPMLPVEMGHIKTLPCSPDQLQLEFPAPVRCASISPDGKDFVLSGPSAVKITGATANCTTDGLTTIIFLKLDKRILVPGNYKVTLVKGPDGNTIESECHMQTPAGGIADFNIPPQPFVALGPVTPPPCAPNEIQLVFAQPIRCSSVATDGSDFTVDGASAPVITKALPDCDANGLTKTVTLQLKDRILKDGNYLVHLKTGKDGNTLQSECWIETPAGAQQPFTIDPQPAVLLRATAPAICQPASIKIGISIPVRCSSIAPDGSDFSIAGPTAVSITGAKGSCNTNDLTDTVELSLSAPIQRAGDYVITLRNGKDGNTLQSECWQPAAVNQQATFRAADTVNATFNYTLEQDCRITTMRFQHDGKNQVNKWTWVFDDGETSNLQNPVKVYHTLGDKHLQLTVSNGVCSDTKSKDTLLRSEVTALFDVDPGPYCPLDLVLPKDRSLGKIVSWTWDYGNGGRANGPVPIRMQYYPTQKEQQYLIRLIVKNDANCFDTANHYITAVSSCYIDVPTAFSPNNDGQNDYLYPLNAYKAVDLHFAVYNRLGNLLFETNDWTHKWDGTVNGQRSDVGTYVWMLEYTEKVSGKRVFRKGTTVLVR</sequence>
<dbReference type="InterPro" id="IPR035986">
    <property type="entry name" value="PKD_dom_sf"/>
</dbReference>
<dbReference type="PROSITE" id="PS50093">
    <property type="entry name" value="PKD"/>
    <property type="match status" value="1"/>
</dbReference>
<evidence type="ECO:0000259" key="2">
    <source>
        <dbReference type="PROSITE" id="PS50093"/>
    </source>
</evidence>
<dbReference type="Proteomes" id="UP000676386">
    <property type="component" value="Unassembled WGS sequence"/>
</dbReference>
<evidence type="ECO:0000313" key="3">
    <source>
        <dbReference type="EMBL" id="MBS0028860.1"/>
    </source>
</evidence>
<dbReference type="CDD" id="cd00146">
    <property type="entry name" value="PKD"/>
    <property type="match status" value="1"/>
</dbReference>
<protein>
    <submittedName>
        <fullName evidence="3">Gliding motility-associated C-terminal domain-containing protein</fullName>
    </submittedName>
</protein>
<dbReference type="RefSeq" id="WP_211973963.1">
    <property type="nucleotide sequence ID" value="NZ_CBFHAM010000040.1"/>
</dbReference>
<dbReference type="InterPro" id="IPR013783">
    <property type="entry name" value="Ig-like_fold"/>
</dbReference>
<dbReference type="Pfam" id="PF18911">
    <property type="entry name" value="PKD_4"/>
    <property type="match status" value="1"/>
</dbReference>
<dbReference type="SUPFAM" id="SSF49299">
    <property type="entry name" value="PKD domain"/>
    <property type="match status" value="2"/>
</dbReference>
<evidence type="ECO:0000256" key="1">
    <source>
        <dbReference type="SAM" id="SignalP"/>
    </source>
</evidence>
<dbReference type="Gene3D" id="2.60.40.10">
    <property type="entry name" value="Immunoglobulins"/>
    <property type="match status" value="2"/>
</dbReference>
<feature type="signal peptide" evidence="1">
    <location>
        <begin position="1"/>
        <end position="22"/>
    </location>
</feature>
<dbReference type="InterPro" id="IPR022409">
    <property type="entry name" value="PKD/Chitinase_dom"/>
</dbReference>
<reference evidence="3 4" key="1">
    <citation type="submission" date="2021-04" db="EMBL/GenBank/DDBJ databases">
        <title>Chitinophaga sp. nov., isolated from the rhizosphere soil.</title>
        <authorList>
            <person name="He S."/>
        </authorList>
    </citation>
    <scope>NUCLEOTIDE SEQUENCE [LARGE SCALE GENOMIC DNA]</scope>
    <source>
        <strain evidence="3 4">2R12</strain>
    </source>
</reference>
<keyword evidence="1" id="KW-0732">Signal</keyword>
<dbReference type="Pfam" id="PF13585">
    <property type="entry name" value="CHU_C"/>
    <property type="match status" value="1"/>
</dbReference>
<organism evidence="3 4">
    <name type="scientific">Chitinophaga hostae</name>
    <dbReference type="NCBI Taxonomy" id="2831022"/>
    <lineage>
        <taxon>Bacteria</taxon>
        <taxon>Pseudomonadati</taxon>
        <taxon>Bacteroidota</taxon>
        <taxon>Chitinophagia</taxon>
        <taxon>Chitinophagales</taxon>
        <taxon>Chitinophagaceae</taxon>
        <taxon>Chitinophaga</taxon>
    </lineage>
</organism>
<name>A0ABS5J127_9BACT</name>
<dbReference type="NCBIfam" id="TIGR04131">
    <property type="entry name" value="Bac_Flav_CTERM"/>
    <property type="match status" value="1"/>
</dbReference>
<keyword evidence="4" id="KW-1185">Reference proteome</keyword>
<gene>
    <name evidence="3" type="ORF">KE626_16185</name>
</gene>
<evidence type="ECO:0000313" key="4">
    <source>
        <dbReference type="Proteomes" id="UP000676386"/>
    </source>
</evidence>
<feature type="domain" description="PKD" evidence="2">
    <location>
        <begin position="672"/>
        <end position="725"/>
    </location>
</feature>
<comment type="caution">
    <text evidence="3">The sequence shown here is derived from an EMBL/GenBank/DDBJ whole genome shotgun (WGS) entry which is preliminary data.</text>
</comment>
<dbReference type="InterPro" id="IPR000601">
    <property type="entry name" value="PKD_dom"/>
</dbReference>
<dbReference type="InterPro" id="IPR026341">
    <property type="entry name" value="T9SS_type_B"/>
</dbReference>
<feature type="chain" id="PRO_5046663942" evidence="1">
    <location>
        <begin position="23"/>
        <end position="898"/>
    </location>
</feature>
<dbReference type="SMART" id="SM00089">
    <property type="entry name" value="PKD"/>
    <property type="match status" value="2"/>
</dbReference>
<dbReference type="EMBL" id="JAGTXB010000007">
    <property type="protein sequence ID" value="MBS0028860.1"/>
    <property type="molecule type" value="Genomic_DNA"/>
</dbReference>
<accession>A0ABS5J127</accession>